<feature type="region of interest" description="Disordered" evidence="1">
    <location>
        <begin position="31"/>
        <end position="62"/>
    </location>
</feature>
<sequence>MAERSGDVKEACATLLDRVRRPVRRGWRGVRLGTGGIADEDPAKAGHGRRPRSPAPAPRGTLVLKRKALGPTGRDKAHRHFRAY</sequence>
<evidence type="ECO:0000256" key="1">
    <source>
        <dbReference type="SAM" id="MobiDB-lite"/>
    </source>
</evidence>
<evidence type="ECO:0000313" key="2">
    <source>
        <dbReference type="EMBL" id="AWI30272.1"/>
    </source>
</evidence>
<dbReference type="EMBL" id="CP029188">
    <property type="protein sequence ID" value="AWI30272.1"/>
    <property type="molecule type" value="Genomic_DNA"/>
</dbReference>
<reference evidence="2 3" key="1">
    <citation type="submission" date="2018-05" db="EMBL/GenBank/DDBJ databases">
        <title>Complete genome sequence of sponge-derived Streptomyces sp. HNM0039.</title>
        <authorList>
            <person name="Huang X."/>
            <person name="Zhou S."/>
        </authorList>
    </citation>
    <scope>NUCLEOTIDE SEQUENCE [LARGE SCALE GENOMIC DNA]</scope>
    <source>
        <strain evidence="2 3">HNM0039</strain>
    </source>
</reference>
<organism evidence="2 3">
    <name type="scientific">Streptomyces tirandamycinicus</name>
    <dbReference type="NCBI Taxonomy" id="2174846"/>
    <lineage>
        <taxon>Bacteria</taxon>
        <taxon>Bacillati</taxon>
        <taxon>Actinomycetota</taxon>
        <taxon>Actinomycetes</taxon>
        <taxon>Kitasatosporales</taxon>
        <taxon>Streptomycetaceae</taxon>
        <taxon>Streptomyces</taxon>
    </lineage>
</organism>
<dbReference type="AlphaFoldDB" id="A0A2S1SV37"/>
<dbReference type="KEGG" id="stir:DDW44_16955"/>
<protein>
    <submittedName>
        <fullName evidence="2">Uncharacterized protein</fullName>
    </submittedName>
</protein>
<proteinExistence type="predicted"/>
<evidence type="ECO:0000313" key="3">
    <source>
        <dbReference type="Proteomes" id="UP000244900"/>
    </source>
</evidence>
<keyword evidence="3" id="KW-1185">Reference proteome</keyword>
<gene>
    <name evidence="2" type="ORF">DDW44_16955</name>
</gene>
<dbReference type="Proteomes" id="UP000244900">
    <property type="component" value="Chromosome"/>
</dbReference>
<accession>A0A2S1SV37</accession>
<name>A0A2S1SV37_9ACTN</name>